<evidence type="ECO:0000256" key="2">
    <source>
        <dbReference type="SAM" id="Phobius"/>
    </source>
</evidence>
<gene>
    <name evidence="4" type="ORF">JK363_13435</name>
</gene>
<evidence type="ECO:0000259" key="3">
    <source>
        <dbReference type="PROSITE" id="PS50837"/>
    </source>
</evidence>
<keyword evidence="2" id="KW-0472">Membrane</keyword>
<feature type="compositionally biased region" description="Basic residues" evidence="1">
    <location>
        <begin position="1"/>
        <end position="15"/>
    </location>
</feature>
<sequence>MRTPHRHRHAQRRSPRPPLARRAPQRTGALRPLHPLSHQQRPPGHHLTEDTQQQELGRHIPARGSRRLVVTGPPGSGKTLLALELAVRLLEDREAEDPVPFKISLATWDTAVPFADWLVEELSRLPGCPQSLAAMLVHDRSVLPVLDGLDEMVDENDTNQRSRAALTALNQAERGEALVLTCRGDAYDAMRASRCWLQDCAPVELHDVPPHHAREYLEGRAHDAGLWRDVLRDIDRRRSGVLAMTLTTPWLLTMVSTVAEADRDTAFLQPFLDQLARPATVSAFERELLSRYLSSVTSLHALPGGRHYDHGDVHRWSSRLADYLRETGGRVFGGRLMSGREITLHELWPVAGSRLPRVVTAALTVALWVPVFISLGVCLDRQSFFPQPGAGILLLLSLLPLAAVLSSLGHWPQPRRVILGNLVTARGAGRVACAAGLGTVLAVNAAAVFSAGFGWMYGVGFALVFGLGLAVSVRSDIHLKAAVSAALAVGLAGGAAAGAALQGFGAFAGLVAGLAGGALALAVAVHVGIALARRRGGGLPDQDEPGLPTPDSALHNDVVAGVVAGAITGVIALIVAWRASWMSVPLPLAVVVGASAFLAAGPGFTSAVSRRYVALLLCTRGHLPWRLARFLRWARTAGIMRIASTAYQFRHDRLLQWLGR</sequence>
<comment type="caution">
    <text evidence="4">The sequence shown here is derived from an EMBL/GenBank/DDBJ whole genome shotgun (WGS) entry which is preliminary data.</text>
</comment>
<dbReference type="SUPFAM" id="SSF52540">
    <property type="entry name" value="P-loop containing nucleoside triphosphate hydrolases"/>
    <property type="match status" value="1"/>
</dbReference>
<feature type="transmembrane region" description="Helical" evidence="2">
    <location>
        <begin position="583"/>
        <end position="601"/>
    </location>
</feature>
<feature type="region of interest" description="Disordered" evidence="1">
    <location>
        <begin position="1"/>
        <end position="59"/>
    </location>
</feature>
<feature type="transmembrane region" description="Helical" evidence="2">
    <location>
        <begin position="481"/>
        <end position="501"/>
    </location>
</feature>
<feature type="transmembrane region" description="Helical" evidence="2">
    <location>
        <begin position="455"/>
        <end position="474"/>
    </location>
</feature>
<evidence type="ECO:0000256" key="1">
    <source>
        <dbReference type="SAM" id="MobiDB-lite"/>
    </source>
</evidence>
<reference evidence="4 5" key="1">
    <citation type="submission" date="2021-01" db="EMBL/GenBank/DDBJ databases">
        <title>WGS of actinomycetes isolated from Thailand.</title>
        <authorList>
            <person name="Thawai C."/>
        </authorList>
    </citation>
    <scope>NUCLEOTIDE SEQUENCE [LARGE SCALE GENOMIC DNA]</scope>
    <source>
        <strain evidence="4 5">CA1R205</strain>
    </source>
</reference>
<dbReference type="Proteomes" id="UP000634229">
    <property type="component" value="Unassembled WGS sequence"/>
</dbReference>
<feature type="transmembrane region" description="Helical" evidence="2">
    <location>
        <begin position="389"/>
        <end position="411"/>
    </location>
</feature>
<feature type="transmembrane region" description="Helical" evidence="2">
    <location>
        <begin position="431"/>
        <end position="449"/>
    </location>
</feature>
<dbReference type="InterPro" id="IPR007111">
    <property type="entry name" value="NACHT_NTPase"/>
</dbReference>
<evidence type="ECO:0000313" key="5">
    <source>
        <dbReference type="Proteomes" id="UP000634229"/>
    </source>
</evidence>
<keyword evidence="2" id="KW-0812">Transmembrane</keyword>
<protein>
    <submittedName>
        <fullName evidence="4">NACHT domain-containing protein</fullName>
    </submittedName>
</protein>
<organism evidence="4 5">
    <name type="scientific">Streptomyces coffeae</name>
    <dbReference type="NCBI Taxonomy" id="621382"/>
    <lineage>
        <taxon>Bacteria</taxon>
        <taxon>Bacillati</taxon>
        <taxon>Actinomycetota</taxon>
        <taxon>Actinomycetes</taxon>
        <taxon>Kitasatosporales</taxon>
        <taxon>Streptomycetaceae</taxon>
        <taxon>Streptomyces</taxon>
    </lineage>
</organism>
<dbReference type="EMBL" id="JAERRF010000007">
    <property type="protein sequence ID" value="MBL1097666.1"/>
    <property type="molecule type" value="Genomic_DNA"/>
</dbReference>
<keyword evidence="2" id="KW-1133">Transmembrane helix</keyword>
<feature type="domain" description="NACHT" evidence="3">
    <location>
        <begin position="66"/>
        <end position="186"/>
    </location>
</feature>
<feature type="transmembrane region" description="Helical" evidence="2">
    <location>
        <begin position="507"/>
        <end position="532"/>
    </location>
</feature>
<proteinExistence type="predicted"/>
<evidence type="ECO:0000313" key="4">
    <source>
        <dbReference type="EMBL" id="MBL1097666.1"/>
    </source>
</evidence>
<feature type="transmembrane region" description="Helical" evidence="2">
    <location>
        <begin position="553"/>
        <end position="577"/>
    </location>
</feature>
<keyword evidence="5" id="KW-1185">Reference proteome</keyword>
<dbReference type="Gene3D" id="3.40.50.300">
    <property type="entry name" value="P-loop containing nucleotide triphosphate hydrolases"/>
    <property type="match status" value="1"/>
</dbReference>
<accession>A0ABS1NC63</accession>
<dbReference type="InterPro" id="IPR027417">
    <property type="entry name" value="P-loop_NTPase"/>
</dbReference>
<feature type="transmembrane region" description="Helical" evidence="2">
    <location>
        <begin position="358"/>
        <end position="377"/>
    </location>
</feature>
<name>A0ABS1NC63_9ACTN</name>
<dbReference type="PROSITE" id="PS50837">
    <property type="entry name" value="NACHT"/>
    <property type="match status" value="1"/>
</dbReference>
<dbReference type="Pfam" id="PF05729">
    <property type="entry name" value="NACHT"/>
    <property type="match status" value="1"/>
</dbReference>